<dbReference type="EMBL" id="JBHTMP010000001">
    <property type="protein sequence ID" value="MFD1319739.1"/>
    <property type="molecule type" value="Genomic_DNA"/>
</dbReference>
<feature type="region of interest" description="Disordered" evidence="4">
    <location>
        <begin position="2046"/>
        <end position="2069"/>
    </location>
</feature>
<dbReference type="Gene3D" id="1.10.1200.10">
    <property type="entry name" value="ACP-like"/>
    <property type="match status" value="2"/>
</dbReference>
<dbReference type="NCBIfam" id="NF003417">
    <property type="entry name" value="PRK04813.1"/>
    <property type="match status" value="2"/>
</dbReference>
<dbReference type="PROSITE" id="PS50075">
    <property type="entry name" value="CARRIER"/>
    <property type="match status" value="2"/>
</dbReference>
<dbReference type="Pfam" id="PF00501">
    <property type="entry name" value="AMP-binding"/>
    <property type="match status" value="2"/>
</dbReference>
<evidence type="ECO:0000256" key="1">
    <source>
        <dbReference type="ARBA" id="ARBA00001957"/>
    </source>
</evidence>
<evidence type="ECO:0000313" key="7">
    <source>
        <dbReference type="Proteomes" id="UP001597260"/>
    </source>
</evidence>
<feature type="compositionally biased region" description="Basic and acidic residues" evidence="4">
    <location>
        <begin position="2056"/>
        <end position="2069"/>
    </location>
</feature>
<dbReference type="PROSITE" id="PS00012">
    <property type="entry name" value="PHOSPHOPANTETHEINE"/>
    <property type="match status" value="2"/>
</dbReference>
<feature type="domain" description="Carrier" evidence="5">
    <location>
        <begin position="1013"/>
        <end position="1089"/>
    </location>
</feature>
<reference evidence="7" key="1">
    <citation type="journal article" date="2019" name="Int. J. Syst. Evol. Microbiol.">
        <title>The Global Catalogue of Microorganisms (GCM) 10K type strain sequencing project: providing services to taxonomists for standard genome sequencing and annotation.</title>
        <authorList>
            <consortium name="The Broad Institute Genomics Platform"/>
            <consortium name="The Broad Institute Genome Sequencing Center for Infectious Disease"/>
            <person name="Wu L."/>
            <person name="Ma J."/>
        </authorList>
    </citation>
    <scope>NUCLEOTIDE SEQUENCE [LARGE SCALE GENOMIC DNA]</scope>
    <source>
        <strain evidence="7">JCM 31037</strain>
    </source>
</reference>
<organism evidence="6 7">
    <name type="scientific">Micromonospora sonneratiae</name>
    <dbReference type="NCBI Taxonomy" id="1184706"/>
    <lineage>
        <taxon>Bacteria</taxon>
        <taxon>Bacillati</taxon>
        <taxon>Actinomycetota</taxon>
        <taxon>Actinomycetes</taxon>
        <taxon>Micromonosporales</taxon>
        <taxon>Micromonosporaceae</taxon>
        <taxon>Micromonospora</taxon>
    </lineage>
</organism>
<name>A0ABW3Y8Z8_9ACTN</name>
<dbReference type="SMART" id="SM00823">
    <property type="entry name" value="PKS_PP"/>
    <property type="match status" value="2"/>
</dbReference>
<dbReference type="InterPro" id="IPR010071">
    <property type="entry name" value="AA_adenyl_dom"/>
</dbReference>
<dbReference type="InterPro" id="IPR020459">
    <property type="entry name" value="AMP-binding"/>
</dbReference>
<dbReference type="Gene3D" id="2.30.38.10">
    <property type="entry name" value="Luciferase, Domain 3"/>
    <property type="match status" value="2"/>
</dbReference>
<dbReference type="Pfam" id="PF13193">
    <property type="entry name" value="AMP-binding_C"/>
    <property type="match status" value="2"/>
</dbReference>
<dbReference type="PANTHER" id="PTHR45527">
    <property type="entry name" value="NONRIBOSOMAL PEPTIDE SYNTHETASE"/>
    <property type="match status" value="1"/>
</dbReference>
<dbReference type="InterPro" id="IPR001242">
    <property type="entry name" value="Condensation_dom"/>
</dbReference>
<dbReference type="Gene3D" id="3.30.300.30">
    <property type="match status" value="2"/>
</dbReference>
<evidence type="ECO:0000313" key="6">
    <source>
        <dbReference type="EMBL" id="MFD1319739.1"/>
    </source>
</evidence>
<accession>A0ABW3Y8Z8</accession>
<dbReference type="SUPFAM" id="SSF52777">
    <property type="entry name" value="CoA-dependent acyltransferases"/>
    <property type="match status" value="4"/>
</dbReference>
<dbReference type="Gene3D" id="3.30.559.30">
    <property type="entry name" value="Nonribosomal peptide synthetase, condensation domain"/>
    <property type="match status" value="2"/>
</dbReference>
<keyword evidence="7" id="KW-1185">Reference proteome</keyword>
<feature type="region of interest" description="Disordered" evidence="4">
    <location>
        <begin position="1"/>
        <end position="26"/>
    </location>
</feature>
<dbReference type="PRINTS" id="PR00154">
    <property type="entry name" value="AMPBINDING"/>
</dbReference>
<dbReference type="InterPro" id="IPR006162">
    <property type="entry name" value="Ppantetheine_attach_site"/>
</dbReference>
<dbReference type="Gene3D" id="3.30.559.10">
    <property type="entry name" value="Chloramphenicol acetyltransferase-like domain"/>
    <property type="match status" value="2"/>
</dbReference>
<dbReference type="SUPFAM" id="SSF47336">
    <property type="entry name" value="ACP-like"/>
    <property type="match status" value="2"/>
</dbReference>
<evidence type="ECO:0000256" key="2">
    <source>
        <dbReference type="ARBA" id="ARBA00022450"/>
    </source>
</evidence>
<dbReference type="RefSeq" id="WP_377565975.1">
    <property type="nucleotide sequence ID" value="NZ_JBHTMP010000001.1"/>
</dbReference>
<protein>
    <submittedName>
        <fullName evidence="6">Amino acid adenylation domain-containing protein</fullName>
    </submittedName>
</protein>
<keyword evidence="3" id="KW-0597">Phosphoprotein</keyword>
<dbReference type="InterPro" id="IPR045851">
    <property type="entry name" value="AMP-bd_C_sf"/>
</dbReference>
<dbReference type="InterPro" id="IPR036736">
    <property type="entry name" value="ACP-like_sf"/>
</dbReference>
<comment type="cofactor">
    <cofactor evidence="1">
        <name>pantetheine 4'-phosphate</name>
        <dbReference type="ChEBI" id="CHEBI:47942"/>
    </cofactor>
</comment>
<dbReference type="CDD" id="cd19531">
    <property type="entry name" value="LCL_NRPS-like"/>
    <property type="match status" value="1"/>
</dbReference>
<gene>
    <name evidence="6" type="ORF">ACFQ4H_01410</name>
</gene>
<dbReference type="SUPFAM" id="SSF56801">
    <property type="entry name" value="Acetyl-CoA synthetase-like"/>
    <property type="match status" value="2"/>
</dbReference>
<dbReference type="InterPro" id="IPR000873">
    <property type="entry name" value="AMP-dep_synth/lig_dom"/>
</dbReference>
<evidence type="ECO:0000256" key="3">
    <source>
        <dbReference type="ARBA" id="ARBA00022553"/>
    </source>
</evidence>
<dbReference type="NCBIfam" id="TIGR01733">
    <property type="entry name" value="AA-adenyl-dom"/>
    <property type="match status" value="2"/>
</dbReference>
<dbReference type="InterPro" id="IPR023213">
    <property type="entry name" value="CAT-like_dom_sf"/>
</dbReference>
<dbReference type="InterPro" id="IPR009081">
    <property type="entry name" value="PP-bd_ACP"/>
</dbReference>
<dbReference type="PANTHER" id="PTHR45527:SF1">
    <property type="entry name" value="FATTY ACID SYNTHASE"/>
    <property type="match status" value="1"/>
</dbReference>
<dbReference type="InterPro" id="IPR025110">
    <property type="entry name" value="AMP-bd_C"/>
</dbReference>
<dbReference type="Gene3D" id="3.40.50.980">
    <property type="match status" value="4"/>
</dbReference>
<dbReference type="InterPro" id="IPR020806">
    <property type="entry name" value="PKS_PP-bd"/>
</dbReference>
<feature type="region of interest" description="Disordered" evidence="4">
    <location>
        <begin position="994"/>
        <end position="1017"/>
    </location>
</feature>
<dbReference type="Pfam" id="PF00550">
    <property type="entry name" value="PP-binding"/>
    <property type="match status" value="2"/>
</dbReference>
<dbReference type="InterPro" id="IPR020845">
    <property type="entry name" value="AMP-binding_CS"/>
</dbReference>
<dbReference type="Proteomes" id="UP001597260">
    <property type="component" value="Unassembled WGS sequence"/>
</dbReference>
<feature type="domain" description="Carrier" evidence="5">
    <location>
        <begin position="2064"/>
        <end position="2139"/>
    </location>
</feature>
<comment type="caution">
    <text evidence="6">The sequence shown here is derived from an EMBL/GenBank/DDBJ whole genome shotgun (WGS) entry which is preliminary data.</text>
</comment>
<dbReference type="Pfam" id="PF00668">
    <property type="entry name" value="Condensation"/>
    <property type="match status" value="2"/>
</dbReference>
<proteinExistence type="predicted"/>
<sequence>MTLPEGTSRPDSVSATDNAPPGSAEARRKALLDSLLAGQSTARTRVTPAAPVRPAGPLPLSYPQQGVWLLDQIRPGGAEYVVPFSWRLTGRVNLAALRGAWQEVVRRHEVLRTRYLIVDGRPTQVVEPAEPVEIPVTDLGGYVGPEREQRLAGLIRDEATTPFDLGRDMPLRVRLVRLADDDHVMVLVAHHIAFDGWSVGVLARELGQLYPAMVAGQSSPLSALPVQYADFAVQQRDRAGGWAGQLDYWRDRLAGLTPLELPTDRPRPPVHDPRGATLPFSVPAELGRALVRLGRQHRATPFMVLLAAFQVLLARYTGRPDIAVGTPVAGRTRPEVQNLIGYFVNTLVLRTDLSDEPTFIELLTRVRETALGGYAHQDVPFERIVDALSPERDLSRNPLFQALFVMQDPAAADFDGAGLRAEQVPTLWHTAKFDLTMQLTEGTDGSFAGVVEYPTALFDAVTIDRLVGHYRQLLTTIAANPNTPVTRLPILTDTELAQLATWNATDAVHPHGTLLHQLIERQATATPDAVAVIDEHRQLTYAQLDTHANRIAHRLTTLGAGPETIVAVCAHRSTHLTVALLAILKTGAAYLPLDPDHPTDRLRWMLTDTGSPTVLVDTPDRLDWYAGPRLHLHDPSLTGEPGTPPDVAIDDRNPAYLIYTSGSTGRPKGVLIDHRAIVNRLRWMQDTYQLDPTDRILQKTPHTFDVSVWEFFWPLTAGAALVMARPDGHRDPTYLVDTIRQQHVTTIHFVPSMLRAFTTYLNTTGQTLPTLRRIICSGEALPDDLATTTLRLVDAELHNLYGPTEAAVDVTAARIHRGDTVTIGRPITNTHIHIQDRWGNPTPIGVPGELLLTGIQLARGYHDQPALTAERFTPVESGGRAYHTGDLARWRPDGTIEYLGRLDHQVKIRGNRIELGEIEATLTRHSTVHTAAVHPHGPTGDQQLVAYLVPTPGHAVDPDELRTHLRAHLPEVMIPTHWITLATLPLTTSGKIDRKALPAPQAGPDRGHHEHVPPTTPTEHVITTAYTQALADLTQPVGIHDRFFDIGGDSIRAIRVIGHLHTHGINLSVADLFTHQTVAKLAHLADTGATTAITTTTTRAHQLITPEDRQHLPACTTDAYPLSMVQAGMAYEMLADPTGDLYLNSLCYPIRDDAPFRLSALRTAAQLLADRHEILRASIDLTRYSEPLQLIHARAEIRVGYDDLRDVPPAEQEATVAELIVKERQNRFDLAVPSLLRLHVYQLGEQRWRLLVSYTHAILDGWSQNSLVPELLTYYRRVRDGQDPQVAPPPRVRFADAVALERRSVAAGEDREFWASRVSTHERLSIPTAWAGNGATYRALRLAFDDLMPGLRRLARSADVPLKTLLFTAHLVVMGTVTGQRRFHTGLVCNGRPELADGDQVRGMFLNTVPFAVELTAPTWAELARTVFTEEVALLPHRYYPLPAMQREWGNQQPLVDVFFNYTDMHVLDPQGIDRSAITDITPNEFGLSVSSEPGRLIIEAGTNRITDGHLDLISRTYRRVLEAMVADPDGDPRRYGLPAPDRSALLGLGSGGSQPAPDGTLPELVARQAAATPEAVAVVFGDQVLSYADLDRRTNQLAHHLRALGVGSGTLVGVYLNRGADLVVAFLAVLASGGAYLPLDPDHPAQRTAFMLANAGAQVMVTESALVGRHDAPGIRSVLLDVDRTEIAKRPAHRPGDAPTADDLAYVIYTSGSTGTPKGVMIPHRGLTNFLGAMLHRPGLPTGATVVGLTTVSFDPSVLELYLPLLVGGRVVMADAEQSRDPQRMADLIRTAAPAVLQATPVTYRMLLDSGWSPPANTTVLCGGEKLSTELAVRLAASGATVWDIYGPTETTVWSTTTRLTPDGQPVDVGVAANAELYILDERLEPVPTGVPGEIHIGGAGVAWGYRQRPALSAEKFIPDPHSDRPGSRMYRTGDLARWHADGHLEILGRVDHQVKIRGHRIEPAEIEAALLAHDQVRAAVVHPQQIGVGDRELVAYLIHHSGGPTPTSDQLREFLLRTLPDYMCPAAYVPMDVFPLTPTGKVDRNALPVPQPGSRDEPGRVAPRTAEERTVAEVWQEILGVDEVGVHENFFAAGGHSVLATRVAVRLRALLGVDVPVRALFDHATIARLAAALASYPKLADRPAGPGLVARRRLADVAAQRGAR</sequence>
<dbReference type="CDD" id="cd17646">
    <property type="entry name" value="A_NRPS_AB3403-like"/>
    <property type="match status" value="1"/>
</dbReference>
<evidence type="ECO:0000256" key="4">
    <source>
        <dbReference type="SAM" id="MobiDB-lite"/>
    </source>
</evidence>
<keyword evidence="2" id="KW-0596">Phosphopantetheine</keyword>
<evidence type="ECO:0000259" key="5">
    <source>
        <dbReference type="PROSITE" id="PS50075"/>
    </source>
</evidence>
<dbReference type="PROSITE" id="PS00455">
    <property type="entry name" value="AMP_BINDING"/>
    <property type="match status" value="2"/>
</dbReference>